<evidence type="ECO:0000256" key="15">
    <source>
        <dbReference type="HAMAP-Rule" id="MF_01113"/>
    </source>
</evidence>
<evidence type="ECO:0000259" key="16">
    <source>
        <dbReference type="PROSITE" id="PS50173"/>
    </source>
</evidence>
<comment type="cofactor">
    <cofactor evidence="15">
        <name>Mg(2+)</name>
        <dbReference type="ChEBI" id="CHEBI:18420"/>
    </cofactor>
    <text evidence="15">Binds 2 magnesium ions per subunit.</text>
</comment>
<protein>
    <recommendedName>
        <fullName evidence="15">DNA polymerase IV</fullName>
        <shortName evidence="15">Pol IV</shortName>
        <ecNumber evidence="15">2.7.7.7</ecNumber>
    </recommendedName>
</protein>
<dbReference type="EC" id="2.7.7.7" evidence="15"/>
<dbReference type="CDD" id="cd03586">
    <property type="entry name" value="PolY_Pol_IV_kappa"/>
    <property type="match status" value="1"/>
</dbReference>
<feature type="binding site" evidence="15">
    <location>
        <position position="17"/>
    </location>
    <ligand>
        <name>Mg(2+)</name>
        <dbReference type="ChEBI" id="CHEBI:18420"/>
    </ligand>
</feature>
<dbReference type="InterPro" id="IPR017961">
    <property type="entry name" value="DNA_pol_Y-fam_little_finger"/>
</dbReference>
<evidence type="ECO:0000256" key="4">
    <source>
        <dbReference type="ARBA" id="ARBA00022490"/>
    </source>
</evidence>
<dbReference type="Pfam" id="PF11799">
    <property type="entry name" value="IMS_C"/>
    <property type="match status" value="1"/>
</dbReference>
<evidence type="ECO:0000256" key="11">
    <source>
        <dbReference type="ARBA" id="ARBA00022932"/>
    </source>
</evidence>
<dbReference type="GO" id="GO:0005737">
    <property type="term" value="C:cytoplasm"/>
    <property type="evidence" value="ECO:0007669"/>
    <property type="project" value="UniProtKB-SubCell"/>
</dbReference>
<feature type="binding site" evidence="15">
    <location>
        <position position="115"/>
    </location>
    <ligand>
        <name>Mg(2+)</name>
        <dbReference type="ChEBI" id="CHEBI:18420"/>
    </ligand>
</feature>
<dbReference type="Gene3D" id="1.10.150.20">
    <property type="entry name" value="5' to 3' exonuclease, C-terminal subdomain"/>
    <property type="match status" value="1"/>
</dbReference>
<dbReference type="InterPro" id="IPR001126">
    <property type="entry name" value="UmuC"/>
</dbReference>
<keyword evidence="9 15" id="KW-0227">DNA damage</keyword>
<evidence type="ECO:0000256" key="8">
    <source>
        <dbReference type="ARBA" id="ARBA00022723"/>
    </source>
</evidence>
<keyword evidence="4 15" id="KW-0963">Cytoplasm</keyword>
<dbReference type="GO" id="GO:0000287">
    <property type="term" value="F:magnesium ion binding"/>
    <property type="evidence" value="ECO:0007669"/>
    <property type="project" value="UniProtKB-UniRule"/>
</dbReference>
<keyword evidence="10 15" id="KW-0460">Magnesium</keyword>
<dbReference type="Pfam" id="PF00817">
    <property type="entry name" value="IMS"/>
    <property type="match status" value="1"/>
</dbReference>
<dbReference type="InterPro" id="IPR036775">
    <property type="entry name" value="DNA_pol_Y-fam_lit_finger_sf"/>
</dbReference>
<dbReference type="NCBIfam" id="NF002677">
    <property type="entry name" value="PRK02406.1"/>
    <property type="match status" value="1"/>
</dbReference>
<keyword evidence="3 15" id="KW-0515">Mutator protein</keyword>
<evidence type="ECO:0000256" key="7">
    <source>
        <dbReference type="ARBA" id="ARBA00022705"/>
    </source>
</evidence>
<dbReference type="Proteomes" id="UP000774699">
    <property type="component" value="Unassembled WGS sequence"/>
</dbReference>
<dbReference type="HAMAP" id="MF_01113">
    <property type="entry name" value="DNApol_IV"/>
    <property type="match status" value="1"/>
</dbReference>
<dbReference type="SUPFAM" id="SSF56672">
    <property type="entry name" value="DNA/RNA polymerases"/>
    <property type="match status" value="1"/>
</dbReference>
<evidence type="ECO:0000256" key="9">
    <source>
        <dbReference type="ARBA" id="ARBA00022763"/>
    </source>
</evidence>
<keyword evidence="7 15" id="KW-0235">DNA replication</keyword>
<comment type="similarity">
    <text evidence="2 15">Belongs to the DNA polymerase type-Y family.</text>
</comment>
<evidence type="ECO:0000256" key="2">
    <source>
        <dbReference type="ARBA" id="ARBA00010945"/>
    </source>
</evidence>
<evidence type="ECO:0000256" key="12">
    <source>
        <dbReference type="ARBA" id="ARBA00023125"/>
    </source>
</evidence>
<evidence type="ECO:0000256" key="13">
    <source>
        <dbReference type="ARBA" id="ARBA00023204"/>
    </source>
</evidence>
<dbReference type="GO" id="GO:0003684">
    <property type="term" value="F:damaged DNA binding"/>
    <property type="evidence" value="ECO:0007669"/>
    <property type="project" value="InterPro"/>
</dbReference>
<keyword evidence="12 15" id="KW-0238">DNA-binding</keyword>
<dbReference type="GO" id="GO:0006281">
    <property type="term" value="P:DNA repair"/>
    <property type="evidence" value="ECO:0007669"/>
    <property type="project" value="UniProtKB-UniRule"/>
</dbReference>
<dbReference type="Gene3D" id="3.30.70.270">
    <property type="match status" value="1"/>
</dbReference>
<keyword evidence="13 15" id="KW-0234">DNA repair</keyword>
<dbReference type="PROSITE" id="PS50173">
    <property type="entry name" value="UMUC"/>
    <property type="match status" value="1"/>
</dbReference>
<dbReference type="InterPro" id="IPR043128">
    <property type="entry name" value="Rev_trsase/Diguanyl_cyclase"/>
</dbReference>
<dbReference type="PANTHER" id="PTHR11076:SF33">
    <property type="entry name" value="DNA POLYMERASE KAPPA"/>
    <property type="match status" value="1"/>
</dbReference>
<reference evidence="17" key="1">
    <citation type="submission" date="2019-03" db="EMBL/GenBank/DDBJ databases">
        <title>Lake Tanganyika Metagenome-Assembled Genomes (MAGs).</title>
        <authorList>
            <person name="Tran P."/>
        </authorList>
    </citation>
    <scope>NUCLEOTIDE SEQUENCE</scope>
    <source>
        <strain evidence="17">M_DeepCast_50m_m2_156</strain>
    </source>
</reference>
<name>A0A8T4C645_9ARCH</name>
<dbReference type="GO" id="GO:0006261">
    <property type="term" value="P:DNA-templated DNA replication"/>
    <property type="evidence" value="ECO:0007669"/>
    <property type="project" value="UniProtKB-UniRule"/>
</dbReference>
<dbReference type="EMBL" id="VGJJ01000005">
    <property type="protein sequence ID" value="MBM3281969.1"/>
    <property type="molecule type" value="Genomic_DNA"/>
</dbReference>
<comment type="caution">
    <text evidence="17">The sequence shown here is derived from an EMBL/GenBank/DDBJ whole genome shotgun (WGS) entry which is preliminary data.</text>
</comment>
<feature type="active site" evidence="15">
    <location>
        <position position="116"/>
    </location>
</feature>
<evidence type="ECO:0000313" key="17">
    <source>
        <dbReference type="EMBL" id="MBM3281969.1"/>
    </source>
</evidence>
<dbReference type="InterPro" id="IPR022880">
    <property type="entry name" value="DNApol_IV"/>
</dbReference>
<comment type="function">
    <text evidence="15">Poorly processive, error-prone DNA polymerase involved in untargeted mutagenesis. Copies undamaged DNA at stalled replication forks, which arise in vivo from mismatched or misaligned primer ends. These misaligned primers can be extended by PolIV. Exhibits no 3'-5' exonuclease (proofreading) activity. May be involved in translesional synthesis.</text>
</comment>
<dbReference type="Gene3D" id="3.30.1490.100">
    <property type="entry name" value="DNA polymerase, Y-family, little finger domain"/>
    <property type="match status" value="1"/>
</dbReference>
<evidence type="ECO:0000256" key="1">
    <source>
        <dbReference type="ARBA" id="ARBA00004496"/>
    </source>
</evidence>
<comment type="subcellular location">
    <subcellularLocation>
        <location evidence="1 15">Cytoplasm</location>
    </subcellularLocation>
</comment>
<evidence type="ECO:0000313" key="18">
    <source>
        <dbReference type="Proteomes" id="UP000774699"/>
    </source>
</evidence>
<keyword evidence="6 15" id="KW-0548">Nucleotidyltransferase</keyword>
<proteinExistence type="inferred from homology"/>
<dbReference type="Gene3D" id="3.40.1170.60">
    <property type="match status" value="1"/>
</dbReference>
<keyword evidence="11 15" id="KW-0239">DNA-directed DNA polymerase</keyword>
<sequence length="366" mass="40781">MTGSLVPARSRLIAHIDMNAFFASVEQTLHPEWKNEPIVVCVFSGRSPSAGVVSSATYDARLLGVRAGMPIVQAQSLCPQAHFLPVQHEKYAEISEQIFTRLYALANVVEMASIDEAYADVSTKSRSLDDAAQKLRLFQLEIKKDFGLGCSIGLSCNKLVAKIASDFQKPNGFTLVVRENIQSFLDPLPVSKLMGVGPQTESVLREMNIHSIADLRVQSLSDLIKRFGQARGQWLFASSRGIDESPLQPEREQKQHSRMWTLVHDASSWEEIVHVVRTHADDLWNETAGKGNFFTQIGVSGITSQQGTFSKSKSFTVPLVVSEQFVGEIESLFQLFFENPLLRWRRIGIRVSGFASPPKQKRLGDF</sequence>
<dbReference type="SUPFAM" id="SSF100879">
    <property type="entry name" value="Lesion bypass DNA polymerase (Y-family), little finger domain"/>
    <property type="match status" value="1"/>
</dbReference>
<dbReference type="GO" id="GO:0042276">
    <property type="term" value="P:error-prone translesion synthesis"/>
    <property type="evidence" value="ECO:0007669"/>
    <property type="project" value="TreeGrafter"/>
</dbReference>
<keyword evidence="5 15" id="KW-0808">Transferase</keyword>
<evidence type="ECO:0000256" key="10">
    <source>
        <dbReference type="ARBA" id="ARBA00022842"/>
    </source>
</evidence>
<accession>A0A8T4C645</accession>
<dbReference type="InterPro" id="IPR043502">
    <property type="entry name" value="DNA/RNA_pol_sf"/>
</dbReference>
<dbReference type="InterPro" id="IPR050116">
    <property type="entry name" value="DNA_polymerase-Y"/>
</dbReference>
<organism evidence="17 18">
    <name type="scientific">Candidatus Iainarchaeum sp</name>
    <dbReference type="NCBI Taxonomy" id="3101447"/>
    <lineage>
        <taxon>Archaea</taxon>
        <taxon>Candidatus Iainarchaeota</taxon>
        <taxon>Candidatus Iainarchaeia</taxon>
        <taxon>Candidatus Iainarchaeales</taxon>
        <taxon>Candidatus Iainarchaeaceae</taxon>
        <taxon>Candidatus Iainarchaeum</taxon>
    </lineage>
</organism>
<gene>
    <name evidence="17" type="primary">dinB</name>
    <name evidence="15" type="synonym">dbh</name>
    <name evidence="17" type="ORF">FJY86_01340</name>
</gene>
<evidence type="ECO:0000256" key="6">
    <source>
        <dbReference type="ARBA" id="ARBA00022695"/>
    </source>
</evidence>
<dbReference type="PANTHER" id="PTHR11076">
    <property type="entry name" value="DNA REPAIR POLYMERASE UMUC / TRANSFERASE FAMILY MEMBER"/>
    <property type="match status" value="1"/>
</dbReference>
<evidence type="ECO:0000256" key="14">
    <source>
        <dbReference type="ARBA" id="ARBA00049244"/>
    </source>
</evidence>
<evidence type="ECO:0000256" key="3">
    <source>
        <dbReference type="ARBA" id="ARBA00022457"/>
    </source>
</evidence>
<dbReference type="GO" id="GO:0003887">
    <property type="term" value="F:DNA-directed DNA polymerase activity"/>
    <property type="evidence" value="ECO:0007669"/>
    <property type="project" value="UniProtKB-UniRule"/>
</dbReference>
<comment type="subunit">
    <text evidence="15">Monomer.</text>
</comment>
<keyword evidence="8 15" id="KW-0479">Metal-binding</keyword>
<feature type="domain" description="UmuC" evidence="16">
    <location>
        <begin position="13"/>
        <end position="197"/>
    </location>
</feature>
<feature type="site" description="Substrate discrimination" evidence="15">
    <location>
        <position position="22"/>
    </location>
</feature>
<dbReference type="Pfam" id="PF21999">
    <property type="entry name" value="IMS_HHH_1"/>
    <property type="match status" value="1"/>
</dbReference>
<evidence type="ECO:0000256" key="5">
    <source>
        <dbReference type="ARBA" id="ARBA00022679"/>
    </source>
</evidence>
<dbReference type="InterPro" id="IPR053848">
    <property type="entry name" value="IMS_HHH_1"/>
</dbReference>
<comment type="catalytic activity">
    <reaction evidence="14 15">
        <text>DNA(n) + a 2'-deoxyribonucleoside 5'-triphosphate = DNA(n+1) + diphosphate</text>
        <dbReference type="Rhea" id="RHEA:22508"/>
        <dbReference type="Rhea" id="RHEA-COMP:17339"/>
        <dbReference type="Rhea" id="RHEA-COMP:17340"/>
        <dbReference type="ChEBI" id="CHEBI:33019"/>
        <dbReference type="ChEBI" id="CHEBI:61560"/>
        <dbReference type="ChEBI" id="CHEBI:173112"/>
        <dbReference type="EC" id="2.7.7.7"/>
    </reaction>
</comment>
<dbReference type="AlphaFoldDB" id="A0A8T4C645"/>